<dbReference type="InterPro" id="IPR018724">
    <property type="entry name" value="2OG-Fe_dioxygenase"/>
</dbReference>
<evidence type="ECO:0008006" key="3">
    <source>
        <dbReference type="Google" id="ProtNLM"/>
    </source>
</evidence>
<dbReference type="Pfam" id="PF10014">
    <property type="entry name" value="2OG-Fe_Oxy_2"/>
    <property type="match status" value="1"/>
</dbReference>
<keyword evidence="2" id="KW-1185">Reference proteome</keyword>
<comment type="caution">
    <text evidence="1">The sequence shown here is derived from an EMBL/GenBank/DDBJ whole genome shotgun (WGS) entry which is preliminary data.</text>
</comment>
<name>A0ABQ3EPW7_9ACTN</name>
<gene>
    <name evidence="1" type="ORF">GCM10010347_20430</name>
</gene>
<organism evidence="1 2">
    <name type="scientific">Streptomyces cirratus</name>
    <dbReference type="NCBI Taxonomy" id="68187"/>
    <lineage>
        <taxon>Bacteria</taxon>
        <taxon>Bacillati</taxon>
        <taxon>Actinomycetota</taxon>
        <taxon>Actinomycetes</taxon>
        <taxon>Kitasatosporales</taxon>
        <taxon>Streptomycetaceae</taxon>
        <taxon>Streptomyces</taxon>
    </lineage>
</organism>
<dbReference type="Gene3D" id="2.60.120.620">
    <property type="entry name" value="q2cbj1_9rhob like domain"/>
    <property type="match status" value="1"/>
</dbReference>
<evidence type="ECO:0000313" key="2">
    <source>
        <dbReference type="Proteomes" id="UP000642673"/>
    </source>
</evidence>
<dbReference type="EMBL" id="BMVP01000003">
    <property type="protein sequence ID" value="GHB50747.1"/>
    <property type="molecule type" value="Genomic_DNA"/>
</dbReference>
<sequence>MPPLVSAQPAEAELCPVAEEDPVKRAPTLHDRPHTDDAVTDALRRQGYARYSAADLGLEAAAHRTDLAEIEDVYAALPLDPYAPHSNRFRRYSHAVYLPWTGQLSFTPGAPDPTYGTVTEYWQDEHNPEFPDVRRRLPDLPTTLHGNALLQRLIHTDLTHAMWLEDLQRTPVYVGVHLLKLAVHASAETAVSSPDCLHQDGGSPATFTFAHFIGSTNIHGGENAIATPESAGRRPDDVPDSAVHARFTLDDPLDGYVVHDHRVSHYVGPVSLGDGTGPGERRILIIGLAPYGPRL</sequence>
<dbReference type="Proteomes" id="UP000642673">
    <property type="component" value="Unassembled WGS sequence"/>
</dbReference>
<accession>A0ABQ3EPW7</accession>
<protein>
    <recommendedName>
        <fullName evidence="3">2OG-Fe dioxygenase family protein</fullName>
    </recommendedName>
</protein>
<proteinExistence type="predicted"/>
<evidence type="ECO:0000313" key="1">
    <source>
        <dbReference type="EMBL" id="GHB50747.1"/>
    </source>
</evidence>
<reference evidence="2" key="1">
    <citation type="journal article" date="2019" name="Int. J. Syst. Evol. Microbiol.">
        <title>The Global Catalogue of Microorganisms (GCM) 10K type strain sequencing project: providing services to taxonomists for standard genome sequencing and annotation.</title>
        <authorList>
            <consortium name="The Broad Institute Genomics Platform"/>
            <consortium name="The Broad Institute Genome Sequencing Center for Infectious Disease"/>
            <person name="Wu L."/>
            <person name="Ma J."/>
        </authorList>
    </citation>
    <scope>NUCLEOTIDE SEQUENCE [LARGE SCALE GENOMIC DNA]</scope>
    <source>
        <strain evidence="2">JCM 4738</strain>
    </source>
</reference>